<dbReference type="AlphaFoldDB" id="A0A8V0ZSL5"/>
<dbReference type="GO" id="GO:0035115">
    <property type="term" value="P:embryonic forelimb morphogenesis"/>
    <property type="evidence" value="ECO:0007669"/>
    <property type="project" value="Ensembl"/>
</dbReference>
<dbReference type="Gene3D" id="1.10.10.60">
    <property type="entry name" value="Homeodomain-like"/>
    <property type="match status" value="1"/>
</dbReference>
<dbReference type="InterPro" id="IPR050649">
    <property type="entry name" value="Paired_Homeobox_TFs"/>
</dbReference>
<dbReference type="InterPro" id="IPR001356">
    <property type="entry name" value="HD"/>
</dbReference>
<evidence type="ECO:0000256" key="2">
    <source>
        <dbReference type="PROSITE-ProRule" id="PRU00108"/>
    </source>
</evidence>
<reference evidence="5" key="3">
    <citation type="submission" date="2025-09" db="UniProtKB">
        <authorList>
            <consortium name="Ensembl"/>
        </authorList>
    </citation>
    <scope>IDENTIFICATION</scope>
    <source>
        <strain evidence="5">broiler</strain>
    </source>
</reference>
<accession>A0A8V0ZSL5</accession>
<dbReference type="Ensembl" id="ENSGALT00010059714.1">
    <property type="protein sequence ID" value="ENSGALP00010036479.1"/>
    <property type="gene ID" value="ENSGALG00010024483.1"/>
</dbReference>
<keyword evidence="6" id="KW-1185">Reference proteome</keyword>
<evidence type="ECO:0000259" key="4">
    <source>
        <dbReference type="PROSITE" id="PS50071"/>
    </source>
</evidence>
<reference evidence="5" key="2">
    <citation type="submission" date="2025-08" db="UniProtKB">
        <authorList>
            <consortium name="Ensembl"/>
        </authorList>
    </citation>
    <scope>IDENTIFICATION</scope>
    <source>
        <strain evidence="5">broiler</strain>
    </source>
</reference>
<dbReference type="PANTHER" id="PTHR24329:SF578">
    <property type="entry name" value="HOMEOBOX PROTEIN ARISTALESS-LIKE 3"/>
    <property type="match status" value="1"/>
</dbReference>
<evidence type="ECO:0000256" key="1">
    <source>
        <dbReference type="ARBA" id="ARBA00004123"/>
    </source>
</evidence>
<feature type="region of interest" description="Disordered" evidence="3">
    <location>
        <begin position="82"/>
        <end position="107"/>
    </location>
</feature>
<dbReference type="PANTHER" id="PTHR24329">
    <property type="entry name" value="HOMEOBOX PROTEIN ARISTALESS"/>
    <property type="match status" value="1"/>
</dbReference>
<dbReference type="Proteomes" id="UP000000539">
    <property type="component" value="Chromosome 26"/>
</dbReference>
<dbReference type="PROSITE" id="PS50071">
    <property type="entry name" value="HOMEOBOX_2"/>
    <property type="match status" value="1"/>
</dbReference>
<name>A0A8V0ZSL5_CHICK</name>
<dbReference type="GO" id="GO:0048704">
    <property type="term" value="P:embryonic skeletal system morphogenesis"/>
    <property type="evidence" value="ECO:0007669"/>
    <property type="project" value="Ensembl"/>
</dbReference>
<organism evidence="5 6">
    <name type="scientific">Gallus gallus</name>
    <name type="common">Chicken</name>
    <dbReference type="NCBI Taxonomy" id="9031"/>
    <lineage>
        <taxon>Eukaryota</taxon>
        <taxon>Metazoa</taxon>
        <taxon>Chordata</taxon>
        <taxon>Craniata</taxon>
        <taxon>Vertebrata</taxon>
        <taxon>Euteleostomi</taxon>
        <taxon>Archelosauria</taxon>
        <taxon>Archosauria</taxon>
        <taxon>Dinosauria</taxon>
        <taxon>Saurischia</taxon>
        <taxon>Theropoda</taxon>
        <taxon>Coelurosauria</taxon>
        <taxon>Aves</taxon>
        <taxon>Neognathae</taxon>
        <taxon>Galloanserae</taxon>
        <taxon>Galliformes</taxon>
        <taxon>Phasianidae</taxon>
        <taxon>Phasianinae</taxon>
        <taxon>Gallus</taxon>
    </lineage>
</organism>
<evidence type="ECO:0000256" key="3">
    <source>
        <dbReference type="SAM" id="MobiDB-lite"/>
    </source>
</evidence>
<dbReference type="InterPro" id="IPR009057">
    <property type="entry name" value="Homeodomain-like_sf"/>
</dbReference>
<feature type="compositionally biased region" description="Pro residues" evidence="3">
    <location>
        <begin position="94"/>
        <end position="106"/>
    </location>
</feature>
<protein>
    <submittedName>
        <fullName evidence="5">ALX homeobox 3</fullName>
    </submittedName>
</protein>
<keyword evidence="2" id="KW-0539">Nucleus</keyword>
<dbReference type="GeneTree" id="ENSGT00940000160669"/>
<feature type="domain" description="Homeobox" evidence="4">
    <location>
        <begin position="37"/>
        <end position="50"/>
    </location>
</feature>
<comment type="subcellular location">
    <subcellularLocation>
        <location evidence="1 2">Nucleus</location>
    </subcellularLocation>
</comment>
<feature type="region of interest" description="Disordered" evidence="3">
    <location>
        <begin position="1"/>
        <end position="37"/>
    </location>
</feature>
<dbReference type="CDD" id="cd00086">
    <property type="entry name" value="homeodomain"/>
    <property type="match status" value="1"/>
</dbReference>
<dbReference type="GO" id="GO:0042981">
    <property type="term" value="P:regulation of apoptotic process"/>
    <property type="evidence" value="ECO:0007669"/>
    <property type="project" value="Ensembl"/>
</dbReference>
<feature type="DNA-binding region" description="Homeobox" evidence="2">
    <location>
        <begin position="39"/>
        <end position="51"/>
    </location>
</feature>
<dbReference type="GO" id="GO:0005634">
    <property type="term" value="C:nucleus"/>
    <property type="evidence" value="ECO:0007669"/>
    <property type="project" value="UniProtKB-SubCell"/>
</dbReference>
<dbReference type="GO" id="GO:0007389">
    <property type="term" value="P:pattern specification process"/>
    <property type="evidence" value="ECO:0007669"/>
    <property type="project" value="Ensembl"/>
</dbReference>
<proteinExistence type="predicted"/>
<evidence type="ECO:0000313" key="5">
    <source>
        <dbReference type="Ensembl" id="ENSGALP00010036479.1"/>
    </source>
</evidence>
<dbReference type="SUPFAM" id="SSF46689">
    <property type="entry name" value="Homeodomain-like"/>
    <property type="match status" value="1"/>
</dbReference>
<keyword evidence="2" id="KW-0371">Homeobox</keyword>
<keyword evidence="2" id="KW-0238">DNA-binding</keyword>
<feature type="compositionally biased region" description="Low complexity" evidence="3">
    <location>
        <begin position="9"/>
        <end position="19"/>
    </location>
</feature>
<evidence type="ECO:0000313" key="6">
    <source>
        <dbReference type="Proteomes" id="UP000000539"/>
    </source>
</evidence>
<sequence>PESREHGPGAHPAGALPAGTGRGRGPQPSTPPPLCPQVWFQNRRAKWRKRERYGKIQEVRTPPLARPHSGVLAAFFQLQNNLWPSSGSPAGPSLVPPDSAPSPRVSPYPHAHSNIAGFVGIPASPGHPPGINSLYSLHSLTPPSLAAPHFEPPPSENDYKQPTLVTLRMTAKEPGSLLGWAT</sequence>
<dbReference type="GO" id="GO:1990837">
    <property type="term" value="F:sequence-specific double-stranded DNA binding"/>
    <property type="evidence" value="ECO:0007669"/>
    <property type="project" value="Ensembl"/>
</dbReference>
<reference evidence="5" key="1">
    <citation type="submission" date="2020-11" db="EMBL/GenBank/DDBJ databases">
        <title>Gallus gallus (Chicken) genome, bGalGal1, GRCg7b, maternal haplotype autosomes + Z &amp; W.</title>
        <authorList>
            <person name="Warren W."/>
            <person name="Formenti G."/>
            <person name="Fedrigo O."/>
            <person name="Haase B."/>
            <person name="Mountcastle J."/>
            <person name="Balacco J."/>
            <person name="Tracey A."/>
            <person name="Schneider V."/>
            <person name="Okimoto R."/>
            <person name="Cheng H."/>
            <person name="Hawken R."/>
            <person name="Howe K."/>
            <person name="Jarvis E.D."/>
        </authorList>
    </citation>
    <scope>NUCLEOTIDE SEQUENCE [LARGE SCALE GENOMIC DNA]</scope>
    <source>
        <strain evidence="5">Broiler</strain>
    </source>
</reference>
<dbReference type="GO" id="GO:0035116">
    <property type="term" value="P:embryonic hindlimb morphogenesis"/>
    <property type="evidence" value="ECO:0007669"/>
    <property type="project" value="Ensembl"/>
</dbReference>